<feature type="transmembrane region" description="Helical" evidence="1">
    <location>
        <begin position="108"/>
        <end position="128"/>
    </location>
</feature>
<dbReference type="CDD" id="cd01949">
    <property type="entry name" value="GGDEF"/>
    <property type="match status" value="1"/>
</dbReference>
<feature type="transmembrane region" description="Helical" evidence="1">
    <location>
        <begin position="35"/>
        <end position="52"/>
    </location>
</feature>
<dbReference type="CDD" id="cd01948">
    <property type="entry name" value="EAL"/>
    <property type="match status" value="1"/>
</dbReference>
<dbReference type="InterPro" id="IPR035919">
    <property type="entry name" value="EAL_sf"/>
</dbReference>
<dbReference type="SMART" id="SM00052">
    <property type="entry name" value="EAL"/>
    <property type="match status" value="1"/>
</dbReference>
<dbReference type="KEGG" id="aqt:FN924_04730"/>
<dbReference type="PANTHER" id="PTHR44757">
    <property type="entry name" value="DIGUANYLATE CYCLASE DGCP"/>
    <property type="match status" value="1"/>
</dbReference>
<keyword evidence="5" id="KW-1185">Reference proteome</keyword>
<dbReference type="AlphaFoldDB" id="A0A516KDP9"/>
<proteinExistence type="predicted"/>
<evidence type="ECO:0000259" key="2">
    <source>
        <dbReference type="PROSITE" id="PS50883"/>
    </source>
</evidence>
<keyword evidence="1" id="KW-1133">Transmembrane helix</keyword>
<feature type="domain" description="GGDEF" evidence="3">
    <location>
        <begin position="477"/>
        <end position="610"/>
    </location>
</feature>
<evidence type="ECO:0000313" key="5">
    <source>
        <dbReference type="Proteomes" id="UP000315215"/>
    </source>
</evidence>
<dbReference type="InterPro" id="IPR043128">
    <property type="entry name" value="Rev_trsase/Diguanyl_cyclase"/>
</dbReference>
<dbReference type="Proteomes" id="UP000315215">
    <property type="component" value="Chromosome"/>
</dbReference>
<evidence type="ECO:0000259" key="3">
    <source>
        <dbReference type="PROSITE" id="PS50887"/>
    </source>
</evidence>
<dbReference type="InterPro" id="IPR029787">
    <property type="entry name" value="Nucleotide_cyclase"/>
</dbReference>
<dbReference type="InterPro" id="IPR000160">
    <property type="entry name" value="GGDEF_dom"/>
</dbReference>
<feature type="transmembrane region" description="Helical" evidence="1">
    <location>
        <begin position="178"/>
        <end position="200"/>
    </location>
</feature>
<dbReference type="OrthoDB" id="9759607at2"/>
<dbReference type="PANTHER" id="PTHR44757:SF2">
    <property type="entry name" value="BIOFILM ARCHITECTURE MAINTENANCE PROTEIN MBAA"/>
    <property type="match status" value="1"/>
</dbReference>
<evidence type="ECO:0000313" key="4">
    <source>
        <dbReference type="EMBL" id="QDP39542.1"/>
    </source>
</evidence>
<dbReference type="Gene3D" id="3.30.70.270">
    <property type="match status" value="1"/>
</dbReference>
<dbReference type="NCBIfam" id="TIGR00254">
    <property type="entry name" value="GGDEF"/>
    <property type="match status" value="1"/>
</dbReference>
<dbReference type="PROSITE" id="PS50887">
    <property type="entry name" value="GGDEF"/>
    <property type="match status" value="1"/>
</dbReference>
<keyword evidence="1" id="KW-0812">Transmembrane</keyword>
<evidence type="ECO:0000256" key="1">
    <source>
        <dbReference type="SAM" id="Phobius"/>
    </source>
</evidence>
<gene>
    <name evidence="4" type="ORF">FN924_04730</name>
</gene>
<dbReference type="Pfam" id="PF00563">
    <property type="entry name" value="EAL"/>
    <property type="match status" value="1"/>
</dbReference>
<organism evidence="4 5">
    <name type="scientific">Radiobacillus deserti</name>
    <dbReference type="NCBI Taxonomy" id="2594883"/>
    <lineage>
        <taxon>Bacteria</taxon>
        <taxon>Bacillati</taxon>
        <taxon>Bacillota</taxon>
        <taxon>Bacilli</taxon>
        <taxon>Bacillales</taxon>
        <taxon>Bacillaceae</taxon>
        <taxon>Radiobacillus</taxon>
    </lineage>
</organism>
<dbReference type="EMBL" id="CP041666">
    <property type="protein sequence ID" value="QDP39542.1"/>
    <property type="molecule type" value="Genomic_DNA"/>
</dbReference>
<dbReference type="InterPro" id="IPR001633">
    <property type="entry name" value="EAL_dom"/>
</dbReference>
<dbReference type="PROSITE" id="PS50883">
    <property type="entry name" value="EAL"/>
    <property type="match status" value="1"/>
</dbReference>
<dbReference type="SMART" id="SM00267">
    <property type="entry name" value="GGDEF"/>
    <property type="match status" value="1"/>
</dbReference>
<protein>
    <submittedName>
        <fullName evidence="4">EAL domain-containing protein</fullName>
    </submittedName>
</protein>
<accession>A0A516KDP9</accession>
<keyword evidence="1" id="KW-0472">Membrane</keyword>
<dbReference type="Gene3D" id="3.20.20.450">
    <property type="entry name" value="EAL domain"/>
    <property type="match status" value="1"/>
</dbReference>
<reference evidence="4 5" key="1">
    <citation type="submission" date="2019-07" db="EMBL/GenBank/DDBJ databases">
        <authorList>
            <person name="Li J."/>
        </authorList>
    </citation>
    <scope>NUCLEOTIDE SEQUENCE [LARGE SCALE GENOMIC DNA]</scope>
    <source>
        <strain evidence="4 5">TKL69</strain>
    </source>
</reference>
<dbReference type="Pfam" id="PF00990">
    <property type="entry name" value="GGDEF"/>
    <property type="match status" value="1"/>
</dbReference>
<name>A0A516KDP9_9BACI</name>
<feature type="transmembrane region" description="Helical" evidence="1">
    <location>
        <begin position="12"/>
        <end position="29"/>
    </location>
</feature>
<feature type="transmembrane region" description="Helical" evidence="1">
    <location>
        <begin position="140"/>
        <end position="157"/>
    </location>
</feature>
<feature type="transmembrane region" description="Helical" evidence="1">
    <location>
        <begin position="79"/>
        <end position="96"/>
    </location>
</feature>
<feature type="transmembrane region" description="Helical" evidence="1">
    <location>
        <begin position="348"/>
        <end position="369"/>
    </location>
</feature>
<dbReference type="SUPFAM" id="SSF141868">
    <property type="entry name" value="EAL domain-like"/>
    <property type="match status" value="1"/>
</dbReference>
<dbReference type="SUPFAM" id="SSF55073">
    <property type="entry name" value="Nucleotide cyclase"/>
    <property type="match status" value="1"/>
</dbReference>
<dbReference type="InterPro" id="IPR052155">
    <property type="entry name" value="Biofilm_reg_signaling"/>
</dbReference>
<sequence length="882" mass="101216">MPKPNENVPRIKREIYLLIALLGLVFFSVRSHLDFIYGISLCFTSVFLFLLLRLFGLRWAMIAGLVSLILIPFDWMHVLHHGILLLEILFVSLFFLNGRAAKMFFVDFFYWITFGLVATVLFYKSFLSGYPLYFQISKEIVNGLFNVFVADMLLAYLPFYKMFSKKKVNPNNVSIHQFLSHITLLSIFIPFSLGSISSVVQANDFSVYQIEDMSKYAMSRLDDEMEHVVNSNGSIDEKALQELVQSDEFANHSFYIVDEKQHVVAARSTNLHLNETYRLKDHYEVDSFSSDVSVALPKEEEGLFSVNRWSNGQFIYEDSLEFAPLNVFFAVPIFSHQEMVYRNLLTQLLHALLLAVCLFLLVGTVSRLFMKNLNKLTVATTGLPDKIKQFEAVEWPRSYIAELRTLTKNLMGMADKIKELFEDSHHMTERLTDQTVMLKKSEDKLHHLAYYDGLTQLPNRLHFQNFVRSLITLDSIQSFAVIFIDLNQFKQVNDTLGHDAGDALLQMTADRLRALQVKHEREVFRLGGDEFVIVHIVQSEAEVHNSLDKIFEEFSHPFLMHDQTLFITPSVGVSMYPFDGDDLDALVKCADIAMYASKEKGGNIAQFFNESMRDRFQQQLIIENALRQVVDCGCGFELFYQPKVKANRVTGMEALLRWNHDELGPVSPGVFIPVAEDNGLIFQIDEWALYQACKQNKQWQDQGLLKIPISVNISAKHFQQDMLVTLIEKVLTDSGLAPQYLKIEITESVFIKDPEHVVKVIEKLKSIGVLISIDDFGKGYSSLNHLLELPIDEVKIDRQFIEGIDLDPKKGLFVNSILDIARGLNLNLVAEGVETEWEKATLEEIGDFELQGYLFSRPVDMDGMERYLYSEITNFSQYYSDN</sequence>
<feature type="domain" description="EAL" evidence="2">
    <location>
        <begin position="619"/>
        <end position="872"/>
    </location>
</feature>